<evidence type="ECO:0000259" key="4">
    <source>
        <dbReference type="PROSITE" id="PS51000"/>
    </source>
</evidence>
<evidence type="ECO:0000256" key="3">
    <source>
        <dbReference type="ARBA" id="ARBA00023163"/>
    </source>
</evidence>
<evidence type="ECO:0000313" key="6">
    <source>
        <dbReference type="Proteomes" id="UP001185069"/>
    </source>
</evidence>
<reference evidence="5 6" key="1">
    <citation type="submission" date="2023-07" db="EMBL/GenBank/DDBJ databases">
        <title>Sequencing the genomes of 1000 actinobacteria strains.</title>
        <authorList>
            <person name="Klenk H.-P."/>
        </authorList>
    </citation>
    <scope>NUCLEOTIDE SEQUENCE [LARGE SCALE GENOMIC DNA]</scope>
    <source>
        <strain evidence="5 6">DSM 14555</strain>
    </source>
</reference>
<dbReference type="PROSITE" id="PS00894">
    <property type="entry name" value="HTH_DEOR_1"/>
    <property type="match status" value="1"/>
</dbReference>
<comment type="caution">
    <text evidence="5">The sequence shown here is derived from an EMBL/GenBank/DDBJ whole genome shotgun (WGS) entry which is preliminary data.</text>
</comment>
<keyword evidence="3" id="KW-0804">Transcription</keyword>
<dbReference type="Gene3D" id="3.40.50.1360">
    <property type="match status" value="1"/>
</dbReference>
<dbReference type="Proteomes" id="UP001185069">
    <property type="component" value="Unassembled WGS sequence"/>
</dbReference>
<proteinExistence type="predicted"/>
<dbReference type="RefSeq" id="WP_296362352.1">
    <property type="nucleotide sequence ID" value="NZ_BAAAHY010000005.1"/>
</dbReference>
<dbReference type="InterPro" id="IPR014036">
    <property type="entry name" value="DeoR-like_C"/>
</dbReference>
<dbReference type="InterPro" id="IPR036388">
    <property type="entry name" value="WH-like_DNA-bd_sf"/>
</dbReference>
<dbReference type="PRINTS" id="PR00037">
    <property type="entry name" value="HTHLACR"/>
</dbReference>
<gene>
    <name evidence="5" type="ORF">JOE69_002379</name>
</gene>
<evidence type="ECO:0000256" key="2">
    <source>
        <dbReference type="ARBA" id="ARBA00023125"/>
    </source>
</evidence>
<feature type="domain" description="HTH deoR-type" evidence="4">
    <location>
        <begin position="3"/>
        <end position="58"/>
    </location>
</feature>
<dbReference type="InterPro" id="IPR036390">
    <property type="entry name" value="WH_DNA-bd_sf"/>
</dbReference>
<dbReference type="SMART" id="SM01134">
    <property type="entry name" value="DeoRC"/>
    <property type="match status" value="1"/>
</dbReference>
<dbReference type="SUPFAM" id="SSF46785">
    <property type="entry name" value="Winged helix' DNA-binding domain"/>
    <property type="match status" value="1"/>
</dbReference>
<dbReference type="InterPro" id="IPR018356">
    <property type="entry name" value="Tscrpt_reg_HTH_DeoR_CS"/>
</dbReference>
<dbReference type="PROSITE" id="PS51000">
    <property type="entry name" value="HTH_DEOR_2"/>
    <property type="match status" value="1"/>
</dbReference>
<dbReference type="EMBL" id="JAVDQF010000001">
    <property type="protein sequence ID" value="MDR6270141.1"/>
    <property type="molecule type" value="Genomic_DNA"/>
</dbReference>
<accession>A0ABU1JFG5</accession>
<keyword evidence="2" id="KW-0238">DNA-binding</keyword>
<dbReference type="Gene3D" id="1.10.10.10">
    <property type="entry name" value="Winged helix-like DNA-binding domain superfamily/Winged helix DNA-binding domain"/>
    <property type="match status" value="1"/>
</dbReference>
<dbReference type="PANTHER" id="PTHR30363">
    <property type="entry name" value="HTH-TYPE TRANSCRIPTIONAL REGULATOR SRLR-RELATED"/>
    <property type="match status" value="1"/>
</dbReference>
<evidence type="ECO:0000313" key="5">
    <source>
        <dbReference type="EMBL" id="MDR6270141.1"/>
    </source>
</evidence>
<dbReference type="SMART" id="SM00420">
    <property type="entry name" value="HTH_DEOR"/>
    <property type="match status" value="1"/>
</dbReference>
<protein>
    <submittedName>
        <fullName evidence="5">DeoR family glycerol-3-phosphate regulon repressor</fullName>
    </submittedName>
</protein>
<keyword evidence="6" id="KW-1185">Reference proteome</keyword>
<keyword evidence="1" id="KW-0805">Transcription regulation</keyword>
<dbReference type="Pfam" id="PF08220">
    <property type="entry name" value="HTH_DeoR"/>
    <property type="match status" value="1"/>
</dbReference>
<dbReference type="Pfam" id="PF00455">
    <property type="entry name" value="DeoRC"/>
    <property type="match status" value="1"/>
</dbReference>
<name>A0ABU1JFG5_9MICC</name>
<organism evidence="5 6">
    <name type="scientific">Arthrobacter russicus</name>
    <dbReference type="NCBI Taxonomy" id="172040"/>
    <lineage>
        <taxon>Bacteria</taxon>
        <taxon>Bacillati</taxon>
        <taxon>Actinomycetota</taxon>
        <taxon>Actinomycetes</taxon>
        <taxon>Micrococcales</taxon>
        <taxon>Micrococcaceae</taxon>
        <taxon>Arthrobacter</taxon>
    </lineage>
</organism>
<sequence>MLAEARRNVIATTVKRERVVRVADLAESLGVSLMTVRRDIDTLHDAGELEKIHGGAKARSESSLYEPGFELKSTQAGPEKEAIARAALPLVHDGMAVGLSAGTTTWTLAKHLLPLKQLTIVTNSVRTASVFYDSGSTHTVLLTGGERTPSDALVGPMAIQSMRHLHLDLLFMGVHGVDPHAGFTTPNMLEAEMDRALIAASRRVVVLADHSKWGTMGISSIASFEQVEEMISDVGLPADAQSFLQDRLPKLHLVDPAAPGSSAKTEPVVRAY</sequence>
<dbReference type="InterPro" id="IPR050313">
    <property type="entry name" value="Carb_Metab_HTH_regulators"/>
</dbReference>
<evidence type="ECO:0000256" key="1">
    <source>
        <dbReference type="ARBA" id="ARBA00023015"/>
    </source>
</evidence>
<dbReference type="InterPro" id="IPR037171">
    <property type="entry name" value="NagB/RpiA_transferase-like"/>
</dbReference>
<dbReference type="InterPro" id="IPR001034">
    <property type="entry name" value="DeoR_HTH"/>
</dbReference>
<dbReference type="PANTHER" id="PTHR30363:SF44">
    <property type="entry name" value="AGA OPERON TRANSCRIPTIONAL REPRESSOR-RELATED"/>
    <property type="match status" value="1"/>
</dbReference>
<dbReference type="SUPFAM" id="SSF100950">
    <property type="entry name" value="NagB/RpiA/CoA transferase-like"/>
    <property type="match status" value="1"/>
</dbReference>